<comment type="similarity">
    <text evidence="5 6">Belongs to the XseA family.</text>
</comment>
<organism evidence="9 10">
    <name type="scientific">Candidatus Vogelbacteria bacterium CG10_big_fil_rev_8_21_14_0_10_51_16</name>
    <dbReference type="NCBI Taxonomy" id="1975045"/>
    <lineage>
        <taxon>Bacteria</taxon>
        <taxon>Candidatus Vogeliibacteriota</taxon>
    </lineage>
</organism>
<evidence type="ECO:0000256" key="5">
    <source>
        <dbReference type="HAMAP-Rule" id="MF_00378"/>
    </source>
</evidence>
<feature type="domain" description="Exonuclease VII large subunit C-terminal" evidence="7">
    <location>
        <begin position="125"/>
        <end position="409"/>
    </location>
</feature>
<dbReference type="GO" id="GO:0008855">
    <property type="term" value="F:exodeoxyribonuclease VII activity"/>
    <property type="evidence" value="ECO:0007669"/>
    <property type="project" value="UniProtKB-UniRule"/>
</dbReference>
<dbReference type="Pfam" id="PF13742">
    <property type="entry name" value="tRNA_anti_2"/>
    <property type="match status" value="1"/>
</dbReference>
<dbReference type="CDD" id="cd04489">
    <property type="entry name" value="ExoVII_LU_OBF"/>
    <property type="match status" value="1"/>
</dbReference>
<accession>A0A2H0RDZ3</accession>
<dbReference type="EC" id="3.1.11.6" evidence="5"/>
<dbReference type="Proteomes" id="UP000228767">
    <property type="component" value="Unassembled WGS sequence"/>
</dbReference>
<reference evidence="9 10" key="1">
    <citation type="submission" date="2017-09" db="EMBL/GenBank/DDBJ databases">
        <title>Depth-based differentiation of microbial function through sediment-hosted aquifers and enrichment of novel symbionts in the deep terrestrial subsurface.</title>
        <authorList>
            <person name="Probst A.J."/>
            <person name="Ladd B."/>
            <person name="Jarett J.K."/>
            <person name="Geller-Mcgrath D.E."/>
            <person name="Sieber C.M."/>
            <person name="Emerson J.B."/>
            <person name="Anantharaman K."/>
            <person name="Thomas B.C."/>
            <person name="Malmstrom R."/>
            <person name="Stieglmeier M."/>
            <person name="Klingl A."/>
            <person name="Woyke T."/>
            <person name="Ryan C.M."/>
            <person name="Banfield J.F."/>
        </authorList>
    </citation>
    <scope>NUCLEOTIDE SEQUENCE [LARGE SCALE GENOMIC DNA]</scope>
    <source>
        <strain evidence="9">CG10_big_fil_rev_8_21_14_0_10_51_16</strain>
    </source>
</reference>
<dbReference type="Pfam" id="PF02601">
    <property type="entry name" value="Exonuc_VII_L"/>
    <property type="match status" value="1"/>
</dbReference>
<proteinExistence type="inferred from homology"/>
<dbReference type="PANTHER" id="PTHR30008:SF0">
    <property type="entry name" value="EXODEOXYRIBONUCLEASE 7 LARGE SUBUNIT"/>
    <property type="match status" value="1"/>
</dbReference>
<protein>
    <recommendedName>
        <fullName evidence="5">Exodeoxyribonuclease 7 large subunit</fullName>
        <ecNumber evidence="5">3.1.11.6</ecNumber>
    </recommendedName>
    <alternativeName>
        <fullName evidence="5">Exodeoxyribonuclease VII large subunit</fullName>
        <shortName evidence="5">Exonuclease VII large subunit</shortName>
    </alternativeName>
</protein>
<feature type="domain" description="OB-fold nucleic acid binding" evidence="8">
    <location>
        <begin position="8"/>
        <end position="100"/>
    </location>
</feature>
<dbReference type="InterPro" id="IPR020579">
    <property type="entry name" value="Exonuc_VII_lsu_C"/>
</dbReference>
<sequence length="415" mass="45813">MSGPSLILSVSQFLDAVNLAIEASRDFEVQGEVTDFKKGKWISLTLKDPDDGSLLKCVMGEWTWRRVGIDLEDGMLVKITGNAKLNKKYGSFGMWVETIEPLGEGSLKKAYELLLKKLQEEGLFDRKRAIPEYINRIGVASSRHGVVTQDFMKNLEKRGYSVVFVDTRVEGEGAVQGIVSALRELGREHHGLDLIVVIRGGGSLESMQAFNNEAVARAIFASRVPTIAGIGHDVDVPIACKVADTSASTPTATAHLINQSWSPLTDGLPSCQRRLIYLFEKLAITHRHRFKLATQHLIAGLGRLFSTYHTLSETIKSNLTLMEQQHYATSILVRRGASNIIKSFETASKQVVERVTRAEQYLAAVNPERNLRLGYSIVRNTNGRVIKSVNSVLPGEDMTTRVQDGTISSTVESIS</sequence>
<comment type="catalytic activity">
    <reaction evidence="5 6">
        <text>Exonucleolytic cleavage in either 5'- to 3'- or 3'- to 5'-direction to yield nucleoside 5'-phosphates.</text>
        <dbReference type="EC" id="3.1.11.6"/>
    </reaction>
</comment>
<gene>
    <name evidence="5 9" type="primary">xseA</name>
    <name evidence="9" type="ORF">COV10_03200</name>
</gene>
<comment type="subcellular location">
    <subcellularLocation>
        <location evidence="5 6">Cytoplasm</location>
    </subcellularLocation>
</comment>
<evidence type="ECO:0000256" key="3">
    <source>
        <dbReference type="ARBA" id="ARBA00022801"/>
    </source>
</evidence>
<dbReference type="AlphaFoldDB" id="A0A2H0RDZ3"/>
<evidence type="ECO:0000313" key="10">
    <source>
        <dbReference type="Proteomes" id="UP000228767"/>
    </source>
</evidence>
<evidence type="ECO:0000259" key="8">
    <source>
        <dbReference type="Pfam" id="PF13742"/>
    </source>
</evidence>
<evidence type="ECO:0000256" key="4">
    <source>
        <dbReference type="ARBA" id="ARBA00022839"/>
    </source>
</evidence>
<keyword evidence="4 5" id="KW-0269">Exonuclease</keyword>
<dbReference type="NCBIfam" id="TIGR00237">
    <property type="entry name" value="xseA"/>
    <property type="match status" value="1"/>
</dbReference>
<dbReference type="InterPro" id="IPR003753">
    <property type="entry name" value="Exonuc_VII_L"/>
</dbReference>
<comment type="subunit">
    <text evidence="5">Heterooligomer composed of large and small subunits.</text>
</comment>
<dbReference type="GO" id="GO:0006308">
    <property type="term" value="P:DNA catabolic process"/>
    <property type="evidence" value="ECO:0007669"/>
    <property type="project" value="UniProtKB-UniRule"/>
</dbReference>
<keyword evidence="2 5" id="KW-0540">Nuclease</keyword>
<name>A0A2H0RDZ3_9BACT</name>
<dbReference type="HAMAP" id="MF_00378">
    <property type="entry name" value="Exonuc_7_L"/>
    <property type="match status" value="1"/>
</dbReference>
<comment type="caution">
    <text evidence="9">The sequence shown here is derived from an EMBL/GenBank/DDBJ whole genome shotgun (WGS) entry which is preliminary data.</text>
</comment>
<dbReference type="InterPro" id="IPR025824">
    <property type="entry name" value="OB-fold_nuc-bd_dom"/>
</dbReference>
<comment type="function">
    <text evidence="5">Bidirectionally degrades single-stranded DNA into large acid-insoluble oligonucleotides, which are then degraded further into small acid-soluble oligonucleotides.</text>
</comment>
<evidence type="ECO:0000256" key="6">
    <source>
        <dbReference type="RuleBase" id="RU004355"/>
    </source>
</evidence>
<dbReference type="EMBL" id="PCYI01000020">
    <property type="protein sequence ID" value="PIR44738.1"/>
    <property type="molecule type" value="Genomic_DNA"/>
</dbReference>
<keyword evidence="3 5" id="KW-0378">Hydrolase</keyword>
<dbReference type="GO" id="GO:0005737">
    <property type="term" value="C:cytoplasm"/>
    <property type="evidence" value="ECO:0007669"/>
    <property type="project" value="UniProtKB-SubCell"/>
</dbReference>
<dbReference type="GO" id="GO:0009318">
    <property type="term" value="C:exodeoxyribonuclease VII complex"/>
    <property type="evidence" value="ECO:0007669"/>
    <property type="project" value="UniProtKB-UniRule"/>
</dbReference>
<dbReference type="PANTHER" id="PTHR30008">
    <property type="entry name" value="EXODEOXYRIBONUCLEASE 7 LARGE SUBUNIT"/>
    <property type="match status" value="1"/>
</dbReference>
<dbReference type="GO" id="GO:0003676">
    <property type="term" value="F:nucleic acid binding"/>
    <property type="evidence" value="ECO:0007669"/>
    <property type="project" value="InterPro"/>
</dbReference>
<evidence type="ECO:0000313" key="9">
    <source>
        <dbReference type="EMBL" id="PIR44738.1"/>
    </source>
</evidence>
<keyword evidence="1 5" id="KW-0963">Cytoplasm</keyword>
<evidence type="ECO:0000256" key="2">
    <source>
        <dbReference type="ARBA" id="ARBA00022722"/>
    </source>
</evidence>
<evidence type="ECO:0000259" key="7">
    <source>
        <dbReference type="Pfam" id="PF02601"/>
    </source>
</evidence>
<evidence type="ECO:0000256" key="1">
    <source>
        <dbReference type="ARBA" id="ARBA00022490"/>
    </source>
</evidence>